<sequence>MDQGLVRGIYGEATQISSLREADRVLDFFERGLRRQGASHVLVTGLPLPRRAASKLILRIVWPDLRNGGHVIDVSNTDPLLRRCLGTRRAFGIGPNPLGDEGVAEASETLSRSDLIAAAGGPVARLIAVPIHDLNPYQGCVVIAGQDLDFDPATIAGLEYYCLAAFRTLIEVGRLDPTRPGELSDRERHVLTLSAAGKTASEIAGLLEISQRTVHAHLQNACDKMNAANKTQTVVEALRYGQIVL</sequence>
<dbReference type="PRINTS" id="PR00038">
    <property type="entry name" value="HTHLUXR"/>
</dbReference>
<comment type="caution">
    <text evidence="5">The sequence shown here is derived from an EMBL/GenBank/DDBJ whole genome shotgun (WGS) entry which is preliminary data.</text>
</comment>
<organism evidence="5 6">
    <name type="scientific">Siculibacillus lacustris</name>
    <dbReference type="NCBI Taxonomy" id="1549641"/>
    <lineage>
        <taxon>Bacteria</taxon>
        <taxon>Pseudomonadati</taxon>
        <taxon>Pseudomonadota</taxon>
        <taxon>Alphaproteobacteria</taxon>
        <taxon>Hyphomicrobiales</taxon>
        <taxon>Ancalomicrobiaceae</taxon>
        <taxon>Siculibacillus</taxon>
    </lineage>
</organism>
<evidence type="ECO:0000313" key="5">
    <source>
        <dbReference type="EMBL" id="TBW41022.1"/>
    </source>
</evidence>
<feature type="domain" description="HTH luxR-type" evidence="4">
    <location>
        <begin position="176"/>
        <end position="241"/>
    </location>
</feature>
<dbReference type="PANTHER" id="PTHR44688">
    <property type="entry name" value="DNA-BINDING TRANSCRIPTIONAL ACTIVATOR DEVR_DOSR"/>
    <property type="match status" value="1"/>
</dbReference>
<dbReference type="GO" id="GO:0006355">
    <property type="term" value="P:regulation of DNA-templated transcription"/>
    <property type="evidence" value="ECO:0007669"/>
    <property type="project" value="InterPro"/>
</dbReference>
<dbReference type="PROSITE" id="PS00622">
    <property type="entry name" value="HTH_LUXR_1"/>
    <property type="match status" value="1"/>
</dbReference>
<dbReference type="InterPro" id="IPR016032">
    <property type="entry name" value="Sig_transdc_resp-reg_C-effctor"/>
</dbReference>
<evidence type="ECO:0000256" key="1">
    <source>
        <dbReference type="ARBA" id="ARBA00023015"/>
    </source>
</evidence>
<dbReference type="Pfam" id="PF00196">
    <property type="entry name" value="GerE"/>
    <property type="match status" value="1"/>
</dbReference>
<accession>A0A4Q9VYC8</accession>
<dbReference type="SMART" id="SM00421">
    <property type="entry name" value="HTH_LUXR"/>
    <property type="match status" value="1"/>
</dbReference>
<dbReference type="GO" id="GO:0003677">
    <property type="term" value="F:DNA binding"/>
    <property type="evidence" value="ECO:0007669"/>
    <property type="project" value="UniProtKB-KW"/>
</dbReference>
<evidence type="ECO:0000256" key="2">
    <source>
        <dbReference type="ARBA" id="ARBA00023125"/>
    </source>
</evidence>
<evidence type="ECO:0000313" key="6">
    <source>
        <dbReference type="Proteomes" id="UP000292781"/>
    </source>
</evidence>
<evidence type="ECO:0000259" key="4">
    <source>
        <dbReference type="PROSITE" id="PS50043"/>
    </source>
</evidence>
<dbReference type="PANTHER" id="PTHR44688:SF16">
    <property type="entry name" value="DNA-BINDING TRANSCRIPTIONAL ACTIVATOR DEVR_DOSR"/>
    <property type="match status" value="1"/>
</dbReference>
<dbReference type="PROSITE" id="PS50043">
    <property type="entry name" value="HTH_LUXR_2"/>
    <property type="match status" value="1"/>
</dbReference>
<name>A0A4Q9VYC8_9HYPH</name>
<reference evidence="5 6" key="1">
    <citation type="submission" date="2019-02" db="EMBL/GenBank/DDBJ databases">
        <title>Siculibacillus lacustris gen. nov., sp. nov., a new rosette-forming bacterium isolated from a freshwater crater lake (Lake St. Ana, Romania).</title>
        <authorList>
            <person name="Felfoldi T."/>
            <person name="Marton Z."/>
            <person name="Szabo A."/>
            <person name="Mentes A."/>
            <person name="Boka K."/>
            <person name="Marialigeti K."/>
            <person name="Mathe I."/>
            <person name="Koncz M."/>
            <person name="Schumann P."/>
            <person name="Toth E."/>
        </authorList>
    </citation>
    <scope>NUCLEOTIDE SEQUENCE [LARGE SCALE GENOMIC DNA]</scope>
    <source>
        <strain evidence="5 6">SA-279</strain>
    </source>
</reference>
<gene>
    <name evidence="5" type="ORF">EYW49_02390</name>
</gene>
<dbReference type="AlphaFoldDB" id="A0A4Q9VYC8"/>
<keyword evidence="6" id="KW-1185">Reference proteome</keyword>
<dbReference type="SUPFAM" id="SSF46894">
    <property type="entry name" value="C-terminal effector domain of the bipartite response regulators"/>
    <property type="match status" value="1"/>
</dbReference>
<dbReference type="InterPro" id="IPR000792">
    <property type="entry name" value="Tscrpt_reg_LuxR_C"/>
</dbReference>
<proteinExistence type="predicted"/>
<keyword evidence="2" id="KW-0238">DNA-binding</keyword>
<dbReference type="OrthoDB" id="3170288at2"/>
<dbReference type="CDD" id="cd06170">
    <property type="entry name" value="LuxR_C_like"/>
    <property type="match status" value="1"/>
</dbReference>
<keyword evidence="3" id="KW-0804">Transcription</keyword>
<dbReference type="InterPro" id="IPR036388">
    <property type="entry name" value="WH-like_DNA-bd_sf"/>
</dbReference>
<dbReference type="EMBL" id="SJFN01000002">
    <property type="protein sequence ID" value="TBW41022.1"/>
    <property type="molecule type" value="Genomic_DNA"/>
</dbReference>
<keyword evidence="1" id="KW-0805">Transcription regulation</keyword>
<evidence type="ECO:0000256" key="3">
    <source>
        <dbReference type="ARBA" id="ARBA00023163"/>
    </source>
</evidence>
<dbReference type="Proteomes" id="UP000292781">
    <property type="component" value="Unassembled WGS sequence"/>
</dbReference>
<dbReference type="Gene3D" id="1.10.10.10">
    <property type="entry name" value="Winged helix-like DNA-binding domain superfamily/Winged helix DNA-binding domain"/>
    <property type="match status" value="1"/>
</dbReference>
<protein>
    <submittedName>
        <fullName evidence="5">Helix-turn-helix transcriptional regulator</fullName>
    </submittedName>
</protein>